<evidence type="ECO:0000313" key="1">
    <source>
        <dbReference type="EMBL" id="SDH52452.1"/>
    </source>
</evidence>
<dbReference type="Proteomes" id="UP000198956">
    <property type="component" value="Unassembled WGS sequence"/>
</dbReference>
<reference evidence="1 2" key="1">
    <citation type="submission" date="2016-10" db="EMBL/GenBank/DDBJ databases">
        <authorList>
            <person name="de Groot N.N."/>
        </authorList>
    </citation>
    <scope>NUCLEOTIDE SEQUENCE [LARGE SCALE GENOMIC DNA]</scope>
    <source>
        <strain evidence="1 2">L 420-91</strain>
    </source>
</reference>
<organism evidence="1 2">
    <name type="scientific">Aneurinibacillus thermoaerophilus</name>
    <dbReference type="NCBI Taxonomy" id="143495"/>
    <lineage>
        <taxon>Bacteria</taxon>
        <taxon>Bacillati</taxon>
        <taxon>Bacillota</taxon>
        <taxon>Bacilli</taxon>
        <taxon>Bacillales</taxon>
        <taxon>Paenibacillaceae</taxon>
        <taxon>Aneurinibacillus group</taxon>
        <taxon>Aneurinibacillus</taxon>
    </lineage>
</organism>
<gene>
    <name evidence="1" type="ORF">SAMN04489735_103021</name>
</gene>
<name>A0A1G8D436_ANETH</name>
<protein>
    <submittedName>
        <fullName evidence="1">Cyclic lactone autoinducer peptide</fullName>
    </submittedName>
</protein>
<dbReference type="RefSeq" id="WP_139184980.1">
    <property type="nucleotide sequence ID" value="NZ_FNDE01000030.1"/>
</dbReference>
<proteinExistence type="predicted"/>
<dbReference type="EMBL" id="FNDE01000030">
    <property type="protein sequence ID" value="SDH52452.1"/>
    <property type="molecule type" value="Genomic_DNA"/>
</dbReference>
<accession>A0A1G8D436</accession>
<dbReference type="InterPro" id="IPR009229">
    <property type="entry name" value="AgrD"/>
</dbReference>
<sequence>MMRKALYSVAAFFTGLATLMVTSMCMLAVYVPEAPEELR</sequence>
<dbReference type="NCBIfam" id="TIGR04223">
    <property type="entry name" value="quorum_AgrD"/>
    <property type="match status" value="1"/>
</dbReference>
<dbReference type="AlphaFoldDB" id="A0A1G8D436"/>
<evidence type="ECO:0000313" key="2">
    <source>
        <dbReference type="Proteomes" id="UP000198956"/>
    </source>
</evidence>